<proteinExistence type="inferred from homology"/>
<protein>
    <submittedName>
        <fullName evidence="3">3-oxoacyl-ACP reductase</fullName>
    </submittedName>
</protein>
<evidence type="ECO:0000256" key="1">
    <source>
        <dbReference type="ARBA" id="ARBA00006484"/>
    </source>
</evidence>
<dbReference type="EMBL" id="NOII01000001">
    <property type="protein sequence ID" value="OYD59119.1"/>
    <property type="molecule type" value="Genomic_DNA"/>
</dbReference>
<comment type="similarity">
    <text evidence="1">Belongs to the short-chain dehydrogenases/reductases (SDR) family.</text>
</comment>
<dbReference type="Gene3D" id="3.40.50.720">
    <property type="entry name" value="NAD(P)-binding Rossmann-like Domain"/>
    <property type="match status" value="1"/>
</dbReference>
<dbReference type="CDD" id="cd05344">
    <property type="entry name" value="BKR_like_SDR_like"/>
    <property type="match status" value="1"/>
</dbReference>
<reference evidence="3 4" key="1">
    <citation type="submission" date="2017-07" db="EMBL/GenBank/DDBJ databases">
        <title>Fictibacillus sp. nov. GDSW-R2A3 Genome sequencing and assembly.</title>
        <authorList>
            <person name="Mayilraj S."/>
        </authorList>
    </citation>
    <scope>NUCLEOTIDE SEQUENCE [LARGE SCALE GENOMIC DNA]</scope>
    <source>
        <strain evidence="3 4">GDSW-R2A3</strain>
    </source>
</reference>
<dbReference type="Pfam" id="PF13561">
    <property type="entry name" value="adh_short_C2"/>
    <property type="match status" value="1"/>
</dbReference>
<evidence type="ECO:0000313" key="3">
    <source>
        <dbReference type="EMBL" id="OYD59119.1"/>
    </source>
</evidence>
<dbReference type="GO" id="GO:0008206">
    <property type="term" value="P:bile acid metabolic process"/>
    <property type="evidence" value="ECO:0007669"/>
    <property type="project" value="UniProtKB-ARBA"/>
</dbReference>
<dbReference type="InterPro" id="IPR002347">
    <property type="entry name" value="SDR_fam"/>
</dbReference>
<dbReference type="OrthoDB" id="9803333at2"/>
<gene>
    <name evidence="3" type="ORF">CGZ90_04265</name>
</gene>
<evidence type="ECO:0000313" key="4">
    <source>
        <dbReference type="Proteomes" id="UP000215059"/>
    </source>
</evidence>
<keyword evidence="4" id="KW-1185">Reference proteome</keyword>
<name>A0A235FD30_9BACL</name>
<evidence type="ECO:0000256" key="2">
    <source>
        <dbReference type="ARBA" id="ARBA00023002"/>
    </source>
</evidence>
<dbReference type="FunFam" id="3.40.50.720:FF:000084">
    <property type="entry name" value="Short-chain dehydrogenase reductase"/>
    <property type="match status" value="1"/>
</dbReference>
<dbReference type="RefSeq" id="WP_094251079.1">
    <property type="nucleotide sequence ID" value="NZ_JBHLXL010000001.1"/>
</dbReference>
<dbReference type="PANTHER" id="PTHR42879">
    <property type="entry name" value="3-OXOACYL-(ACYL-CARRIER-PROTEIN) REDUCTASE"/>
    <property type="match status" value="1"/>
</dbReference>
<keyword evidence="2" id="KW-0560">Oxidoreductase</keyword>
<dbReference type="PANTHER" id="PTHR42879:SF6">
    <property type="entry name" value="NADPH-DEPENDENT REDUCTASE BACG"/>
    <property type="match status" value="1"/>
</dbReference>
<dbReference type="Proteomes" id="UP000215059">
    <property type="component" value="Unassembled WGS sequence"/>
</dbReference>
<dbReference type="PRINTS" id="PR00080">
    <property type="entry name" value="SDRFAMILY"/>
</dbReference>
<dbReference type="GO" id="GO:0016491">
    <property type="term" value="F:oxidoreductase activity"/>
    <property type="evidence" value="ECO:0007669"/>
    <property type="project" value="UniProtKB-KW"/>
</dbReference>
<comment type="caution">
    <text evidence="3">The sequence shown here is derived from an EMBL/GenBank/DDBJ whole genome shotgun (WGS) entry which is preliminary data.</text>
</comment>
<dbReference type="AlphaFoldDB" id="A0A235FD30"/>
<organism evidence="3 4">
    <name type="scientific">Fictibacillus aquaticus</name>
    <dbReference type="NCBI Taxonomy" id="2021314"/>
    <lineage>
        <taxon>Bacteria</taxon>
        <taxon>Bacillati</taxon>
        <taxon>Bacillota</taxon>
        <taxon>Bacilli</taxon>
        <taxon>Bacillales</taxon>
        <taxon>Fictibacillaceae</taxon>
        <taxon>Fictibacillus</taxon>
    </lineage>
</organism>
<dbReference type="PRINTS" id="PR00081">
    <property type="entry name" value="GDHRDH"/>
</dbReference>
<accession>A0A235FD30</accession>
<dbReference type="SUPFAM" id="SSF51735">
    <property type="entry name" value="NAD(P)-binding Rossmann-fold domains"/>
    <property type="match status" value="1"/>
</dbReference>
<dbReference type="InterPro" id="IPR050259">
    <property type="entry name" value="SDR"/>
</dbReference>
<dbReference type="InterPro" id="IPR036291">
    <property type="entry name" value="NAD(P)-bd_dom_sf"/>
</dbReference>
<sequence>MDLGLKGKSVLVIASSKGLGRACAEMYSAEGARVMLTGREEDTLKKTAAEIIEKTGNEVRYSVCDITKKEDIANAVAQTAAAYGTVDVLVNNAGGPPAGNFDAFSDEDWVYGFELTLLSLVRTVREVLPYMRKSGSGRIVNIASSSFKQPIDGLILSNTYRTAIVGLAKSLSQELGCEGILINTVGPGRIGTDRIKELDSFLADKKGVSGHDIEQEFQSMIPLGRYGTPEEFARTILYLGSPANTYVTGQAVLVDGGLVKAL</sequence>